<proteinExistence type="predicted"/>
<evidence type="ECO:0000313" key="2">
    <source>
        <dbReference type="EMBL" id="ADW05699.1"/>
    </source>
</evidence>
<dbReference type="EMBL" id="CP002475">
    <property type="protein sequence ID" value="ADW05699.1"/>
    <property type="molecule type" value="Genomic_DNA"/>
</dbReference>
<feature type="chain" id="PRO_5038450587" evidence="1">
    <location>
        <begin position="26"/>
        <end position="132"/>
    </location>
</feature>
<dbReference type="OrthoDB" id="4288714at2"/>
<sequence length="132" mass="13563">MAWMRKAALAIGGTAIAVGGLTATAAPAAAVGGCPAGKLCLYEYANYNSLALTSTSTKACFVLSASPSYMNEIGSYVNNLPVNAAVWEWKVGSRYVLVGTIGPGKFSSDAGDNFGEYGAVCMGGLNPNDYFN</sequence>
<reference evidence="2 3" key="1">
    <citation type="submission" date="2011-01" db="EMBL/GenBank/DDBJ databases">
        <title>Complete sequence of chromosome of Streptomyces flavogriseus ATCC 33331.</title>
        <authorList>
            <consortium name="US DOE Joint Genome Institute"/>
            <person name="Lucas S."/>
            <person name="Copeland A."/>
            <person name="Lapidus A."/>
            <person name="Cheng J.-F."/>
            <person name="Goodwin L."/>
            <person name="Pitluck S."/>
            <person name="Davenport K."/>
            <person name="Detter J.C."/>
            <person name="Han C."/>
            <person name="Tapia R."/>
            <person name="Land M."/>
            <person name="Hauser L."/>
            <person name="Kyrpides N."/>
            <person name="Ivanova N."/>
            <person name="Ovchinnikova G."/>
            <person name="Pagani I."/>
            <person name="Brumm P."/>
            <person name="Mead D."/>
            <person name="Woyke T."/>
        </authorList>
    </citation>
    <scope>NUCLEOTIDE SEQUENCE [LARGE SCALE GENOMIC DNA]</scope>
    <source>
        <strain evidence="3">ATCC 33331 / IAF-45CD</strain>
    </source>
</reference>
<dbReference type="Proteomes" id="UP000002066">
    <property type="component" value="Chromosome"/>
</dbReference>
<dbReference type="Pfam" id="PF03995">
    <property type="entry name" value="Inhibitor_I36"/>
    <property type="match status" value="1"/>
</dbReference>
<feature type="signal peptide" evidence="1">
    <location>
        <begin position="1"/>
        <end position="25"/>
    </location>
</feature>
<keyword evidence="1" id="KW-0732">Signal</keyword>
<accession>A0A8D4BCA0</accession>
<dbReference type="KEGG" id="sfa:Sfla_4291"/>
<dbReference type="PROSITE" id="PS51257">
    <property type="entry name" value="PROKAR_LIPOPROTEIN"/>
    <property type="match status" value="1"/>
</dbReference>
<organism evidence="2 3">
    <name type="scientific">Streptomyces pratensis (strain ATCC 33331 / IAF-45CD)</name>
    <dbReference type="NCBI Taxonomy" id="591167"/>
    <lineage>
        <taxon>Bacteria</taxon>
        <taxon>Bacillati</taxon>
        <taxon>Actinomycetota</taxon>
        <taxon>Actinomycetes</taxon>
        <taxon>Kitasatosporales</taxon>
        <taxon>Streptomycetaceae</taxon>
        <taxon>Streptomyces</taxon>
    </lineage>
</organism>
<evidence type="ECO:0000313" key="3">
    <source>
        <dbReference type="Proteomes" id="UP000002066"/>
    </source>
</evidence>
<name>A0A8D4BCA0_STRFA</name>
<evidence type="ECO:0000256" key="1">
    <source>
        <dbReference type="SAM" id="SignalP"/>
    </source>
</evidence>
<protein>
    <submittedName>
        <fullName evidence="2">Proteinase inhibitor I36 SMPI</fullName>
    </submittedName>
</protein>
<dbReference type="AlphaFoldDB" id="A0A8D4BCA0"/>
<gene>
    <name evidence="2" type="ordered locus">Sfla_4291</name>
</gene>